<proteinExistence type="predicted"/>
<gene>
    <name evidence="1" type="ORF">OS493_020089</name>
</gene>
<organism evidence="1 2">
    <name type="scientific">Desmophyllum pertusum</name>
    <dbReference type="NCBI Taxonomy" id="174260"/>
    <lineage>
        <taxon>Eukaryota</taxon>
        <taxon>Metazoa</taxon>
        <taxon>Cnidaria</taxon>
        <taxon>Anthozoa</taxon>
        <taxon>Hexacorallia</taxon>
        <taxon>Scleractinia</taxon>
        <taxon>Caryophylliina</taxon>
        <taxon>Caryophylliidae</taxon>
        <taxon>Desmophyllum</taxon>
    </lineage>
</organism>
<dbReference type="EMBL" id="MU827789">
    <property type="protein sequence ID" value="KAJ7331297.1"/>
    <property type="molecule type" value="Genomic_DNA"/>
</dbReference>
<accession>A0A9W9YF00</accession>
<evidence type="ECO:0000313" key="1">
    <source>
        <dbReference type="EMBL" id="KAJ7331297.1"/>
    </source>
</evidence>
<sequence length="68" mass="7898">MMVPATDLAMIASFACFAAENELNRPLRRRQVLRFMPVLRHKMKKKFVYKSFPESKSLELRGTIIAIV</sequence>
<dbReference type="AlphaFoldDB" id="A0A9W9YF00"/>
<comment type="caution">
    <text evidence="1">The sequence shown here is derived from an EMBL/GenBank/DDBJ whole genome shotgun (WGS) entry which is preliminary data.</text>
</comment>
<dbReference type="Proteomes" id="UP001163046">
    <property type="component" value="Unassembled WGS sequence"/>
</dbReference>
<keyword evidence="2" id="KW-1185">Reference proteome</keyword>
<protein>
    <submittedName>
        <fullName evidence="1">Uncharacterized protein</fullName>
    </submittedName>
</protein>
<evidence type="ECO:0000313" key="2">
    <source>
        <dbReference type="Proteomes" id="UP001163046"/>
    </source>
</evidence>
<reference evidence="1" key="1">
    <citation type="submission" date="2023-01" db="EMBL/GenBank/DDBJ databases">
        <title>Genome assembly of the deep-sea coral Lophelia pertusa.</title>
        <authorList>
            <person name="Herrera S."/>
            <person name="Cordes E."/>
        </authorList>
    </citation>
    <scope>NUCLEOTIDE SEQUENCE</scope>
    <source>
        <strain evidence="1">USNM1676648</strain>
        <tissue evidence="1">Polyp</tissue>
    </source>
</reference>
<name>A0A9W9YF00_9CNID</name>